<dbReference type="InterPro" id="IPR029058">
    <property type="entry name" value="AB_hydrolase_fold"/>
</dbReference>
<dbReference type="eggNOG" id="COG2267">
    <property type="taxonomic scope" value="Bacteria"/>
</dbReference>
<sequence>MPAPLIVLLPGTDGTGAFFEDLVAHLTPQAEVRVIAYPQSGPQTYEHLGALLLAQMPTDQDYVLVGESFGGPLAVWLAVHAPRPPVRLILDATFAASPFGRLGRWVRPLLWIGEHLPLWTWQIDLMLFNGRNRAWAQRIHDAVRLIPRRVLLDRVRAVLGCDVRSLLDAVAVPVLCLNAARDRLIPPFLPRHFGHRSNLRIVNLDLPHMIFQSAPGSITQHHLLPFVKD</sequence>
<proteinExistence type="predicted"/>
<dbReference type="STRING" id="715226.ABI_43300"/>
<evidence type="ECO:0000313" key="2">
    <source>
        <dbReference type="EMBL" id="EGF89907.1"/>
    </source>
</evidence>
<organism evidence="2 3">
    <name type="scientific">Asticcacaulis biprosthecium C19</name>
    <dbReference type="NCBI Taxonomy" id="715226"/>
    <lineage>
        <taxon>Bacteria</taxon>
        <taxon>Pseudomonadati</taxon>
        <taxon>Pseudomonadota</taxon>
        <taxon>Alphaproteobacteria</taxon>
        <taxon>Caulobacterales</taxon>
        <taxon>Caulobacteraceae</taxon>
        <taxon>Asticcacaulis</taxon>
    </lineage>
</organism>
<dbReference type="Pfam" id="PF12697">
    <property type="entry name" value="Abhydrolase_6"/>
    <property type="match status" value="1"/>
</dbReference>
<dbReference type="AlphaFoldDB" id="F4QT37"/>
<dbReference type="Proteomes" id="UP000006512">
    <property type="component" value="Unassembled WGS sequence"/>
</dbReference>
<evidence type="ECO:0000259" key="1">
    <source>
        <dbReference type="Pfam" id="PF12697"/>
    </source>
</evidence>
<dbReference type="EMBL" id="GL883080">
    <property type="protein sequence ID" value="EGF89907.1"/>
    <property type="molecule type" value="Genomic_DNA"/>
</dbReference>
<evidence type="ECO:0000313" key="3">
    <source>
        <dbReference type="Proteomes" id="UP000006512"/>
    </source>
</evidence>
<dbReference type="SUPFAM" id="SSF53474">
    <property type="entry name" value="alpha/beta-Hydrolases"/>
    <property type="match status" value="1"/>
</dbReference>
<dbReference type="HOGENOM" id="CLU_100967_0_0_5"/>
<feature type="domain" description="AB hydrolase-1" evidence="1">
    <location>
        <begin position="6"/>
        <end position="215"/>
    </location>
</feature>
<dbReference type="InterPro" id="IPR000073">
    <property type="entry name" value="AB_hydrolase_1"/>
</dbReference>
<reference evidence="3" key="1">
    <citation type="submission" date="2011-03" db="EMBL/GenBank/DDBJ databases">
        <title>Draft genome sequence of Brevundimonas diminuta.</title>
        <authorList>
            <person name="Brown P.J.B."/>
            <person name="Buechlein A."/>
            <person name="Hemmerich C."/>
            <person name="Brun Y.V."/>
        </authorList>
    </citation>
    <scope>NUCLEOTIDE SEQUENCE [LARGE SCALE GENOMIC DNA]</scope>
    <source>
        <strain evidence="3">C19</strain>
    </source>
</reference>
<dbReference type="Gene3D" id="3.40.50.1820">
    <property type="entry name" value="alpha/beta hydrolase"/>
    <property type="match status" value="1"/>
</dbReference>
<gene>
    <name evidence="2" type="ORF">ABI_43300</name>
</gene>
<accession>F4QT37</accession>
<dbReference type="RefSeq" id="WP_006275106.1">
    <property type="nucleotide sequence ID" value="NZ_GL883080.1"/>
</dbReference>
<protein>
    <recommendedName>
        <fullName evidence="1">AB hydrolase-1 domain-containing protein</fullName>
    </recommendedName>
</protein>
<dbReference type="OrthoDB" id="9814966at2"/>
<keyword evidence="3" id="KW-1185">Reference proteome</keyword>
<name>F4QT37_9CAUL</name>